<accession>A0ABT0C575</accession>
<keyword evidence="3" id="KW-1185">Reference proteome</keyword>
<feature type="chain" id="PRO_5045366146" evidence="1">
    <location>
        <begin position="19"/>
        <end position="613"/>
    </location>
</feature>
<evidence type="ECO:0000313" key="3">
    <source>
        <dbReference type="Proteomes" id="UP001165444"/>
    </source>
</evidence>
<gene>
    <name evidence="2" type="ORF">MUN53_16365</name>
</gene>
<evidence type="ECO:0000313" key="2">
    <source>
        <dbReference type="EMBL" id="MCJ2382163.1"/>
    </source>
</evidence>
<organism evidence="2 3">
    <name type="scientific">Parabacteroides faecalis</name>
    <dbReference type="NCBI Taxonomy" id="2924040"/>
    <lineage>
        <taxon>Bacteria</taxon>
        <taxon>Pseudomonadati</taxon>
        <taxon>Bacteroidota</taxon>
        <taxon>Bacteroidia</taxon>
        <taxon>Bacteroidales</taxon>
        <taxon>Tannerellaceae</taxon>
        <taxon>Parabacteroides</taxon>
    </lineage>
</organism>
<dbReference type="Proteomes" id="UP001165444">
    <property type="component" value="Unassembled WGS sequence"/>
</dbReference>
<name>A0ABT0C575_9BACT</name>
<sequence length="613" mass="70486">MNLQRYFLFLLVIPFLFACDEQDSWEKQPDAVRGIVFHLTEEPFDGETLQTTKSTGEFSRVEHLIVTEDGEAVPNIKSTYLPDSRKIFAEGLQVGDYKLLVLAVMGDETQDQATVHPISSIHDTWLTFPENLQRPLEAEYFYAQIPFSVSLNSNGQEESSLSEVSLKRIIGKISFDFSYNNDYVRTAVTELTMDASNTRFYTSFSANQEYSGQSDGSLQIQSLLEKKELLFMPVVGQESTGTIEMSKLHHTDQESKQQYSFRIHIQPNRNEQVNTVLSCDDDQDGTVFATARAYEESEHYSILSDSESKEVYYDASQRSFRINQPLQVRIDENAMLHTRFYSVRPVKGMTIYARISQYSSEWLKFAYYEEIPMLGDALLPIPFMSRDVIYYTESGKRVKIPRQETFTNSQIEFKLVSDDPYWKMIEQIKVNWYLSFASYGGDPDAPDGQPAGNWRGVRPVHIREYIAYFTNVAYMWELPECEQTMHDYVAANGEFHDDANRPVPVSTIMTKFRSMSSFKLGLIKPGAVAGLGGIGVYGLAQYILNYHYSNTYYCSLAFHELGHCMGYGHSSSFTYGPWAESVMNHFYVNNIHRFPIDSWEYLRSRENPNLYNP</sequence>
<reference evidence="2 3" key="1">
    <citation type="submission" date="2022-03" db="EMBL/GenBank/DDBJ databases">
        <title>Parabacteroides sp. nov. isolated from swine feces.</title>
        <authorList>
            <person name="Bak J.E."/>
        </authorList>
    </citation>
    <scope>NUCLEOTIDE SEQUENCE [LARGE SCALE GENOMIC DNA]</scope>
    <source>
        <strain evidence="2 3">AGMB00274</strain>
    </source>
</reference>
<protein>
    <submittedName>
        <fullName evidence="2">FimB/Mfa2 family fimbrial subunit</fullName>
    </submittedName>
</protein>
<comment type="caution">
    <text evidence="2">The sequence shown here is derived from an EMBL/GenBank/DDBJ whole genome shotgun (WGS) entry which is preliminary data.</text>
</comment>
<dbReference type="EMBL" id="JAKZMM010000059">
    <property type="protein sequence ID" value="MCJ2382163.1"/>
    <property type="molecule type" value="Genomic_DNA"/>
</dbReference>
<evidence type="ECO:0000256" key="1">
    <source>
        <dbReference type="SAM" id="SignalP"/>
    </source>
</evidence>
<feature type="signal peptide" evidence="1">
    <location>
        <begin position="1"/>
        <end position="18"/>
    </location>
</feature>
<keyword evidence="1" id="KW-0732">Signal</keyword>
<dbReference type="RefSeq" id="WP_243326486.1">
    <property type="nucleotide sequence ID" value="NZ_JAKZMM010000059.1"/>
</dbReference>
<dbReference type="PROSITE" id="PS51257">
    <property type="entry name" value="PROKAR_LIPOPROTEIN"/>
    <property type="match status" value="1"/>
</dbReference>
<dbReference type="SUPFAM" id="SSF55486">
    <property type="entry name" value="Metalloproteases ('zincins'), catalytic domain"/>
    <property type="match status" value="1"/>
</dbReference>
<proteinExistence type="predicted"/>